<dbReference type="InterPro" id="IPR003761">
    <property type="entry name" value="Exonuc_VII_S"/>
</dbReference>
<evidence type="ECO:0000256" key="6">
    <source>
        <dbReference type="HAMAP-Rule" id="MF_00337"/>
    </source>
</evidence>
<sequence length="96" mass="10638">MRHKCNITEKQTMTKKTSATKTDALSFEASLDALEGIVTRLEAGNLPLEEALAEFERGIALTRTSQKTLMAAEQRVQILLNDDENAPLSDFTPEND</sequence>
<keyword evidence="2 6" id="KW-0963">Cytoplasm</keyword>
<name>M1SJP5_MORMO</name>
<reference evidence="7 8" key="1">
    <citation type="journal article" date="2012" name="BMC Genomics">
        <title>Whole-genome sequencing and identification of Morganella morganii KT pathogenicity-related genes.</title>
        <authorList>
            <person name="Chen Y.T."/>
            <person name="Peng H.L."/>
            <person name="Shia W.C."/>
            <person name="Hsu F.R."/>
            <person name="Ken C.F."/>
            <person name="Tsao Y.M."/>
            <person name="Chen C.H."/>
            <person name="Liu C.E."/>
            <person name="Hsieh M.F."/>
            <person name="Chen H.C."/>
            <person name="Tang C.Y."/>
            <person name="Ku T.H."/>
        </authorList>
    </citation>
    <scope>NUCLEOTIDE SEQUENCE [LARGE SCALE GENOMIC DNA]</scope>
    <source>
        <strain evidence="7 8">KT</strain>
    </source>
</reference>
<dbReference type="PANTHER" id="PTHR34137">
    <property type="entry name" value="EXODEOXYRIBONUCLEASE 7 SMALL SUBUNIT"/>
    <property type="match status" value="1"/>
</dbReference>
<keyword evidence="8" id="KW-1185">Reference proteome</keyword>
<dbReference type="Pfam" id="PF02609">
    <property type="entry name" value="Exonuc_VII_S"/>
    <property type="match status" value="1"/>
</dbReference>
<dbReference type="NCBIfam" id="NF002140">
    <property type="entry name" value="PRK00977.1-4"/>
    <property type="match status" value="1"/>
</dbReference>
<keyword evidence="3 6" id="KW-0540">Nuclease</keyword>
<dbReference type="HAMAP" id="MF_00337">
    <property type="entry name" value="Exonuc_7_S"/>
    <property type="match status" value="1"/>
</dbReference>
<dbReference type="NCBIfam" id="TIGR01280">
    <property type="entry name" value="xseB"/>
    <property type="match status" value="1"/>
</dbReference>
<comment type="similarity">
    <text evidence="1 6">Belongs to the XseB family.</text>
</comment>
<gene>
    <name evidence="6" type="primary">xseB</name>
    <name evidence="7" type="ORF">MU9_3259</name>
</gene>
<dbReference type="AlphaFoldDB" id="M1SJP5"/>
<dbReference type="PANTHER" id="PTHR34137:SF1">
    <property type="entry name" value="EXODEOXYRIBONUCLEASE 7 SMALL SUBUNIT"/>
    <property type="match status" value="1"/>
</dbReference>
<dbReference type="HOGENOM" id="CLU_145918_3_3_6"/>
<dbReference type="GO" id="GO:0005829">
    <property type="term" value="C:cytosol"/>
    <property type="evidence" value="ECO:0007669"/>
    <property type="project" value="TreeGrafter"/>
</dbReference>
<keyword evidence="4 6" id="KW-0378">Hydrolase</keyword>
<evidence type="ECO:0000256" key="3">
    <source>
        <dbReference type="ARBA" id="ARBA00022722"/>
    </source>
</evidence>
<comment type="subunit">
    <text evidence="6">Heterooligomer composed of large and small subunits.</text>
</comment>
<comment type="catalytic activity">
    <reaction evidence="6">
        <text>Exonucleolytic cleavage in either 5'- to 3'- or 3'- to 5'-direction to yield nucleoside 5'-phosphates.</text>
        <dbReference type="EC" id="3.1.11.6"/>
    </reaction>
</comment>
<dbReference type="eggNOG" id="COG1722">
    <property type="taxonomic scope" value="Bacteria"/>
</dbReference>
<comment type="subcellular location">
    <subcellularLocation>
        <location evidence="6">Cytoplasm</location>
    </subcellularLocation>
</comment>
<dbReference type="Gene3D" id="1.10.287.1040">
    <property type="entry name" value="Exonuclease VII, small subunit"/>
    <property type="match status" value="1"/>
</dbReference>
<evidence type="ECO:0000313" key="8">
    <source>
        <dbReference type="Proteomes" id="UP000011834"/>
    </source>
</evidence>
<dbReference type="KEGG" id="mmk:MU9_3259"/>
<dbReference type="Proteomes" id="UP000011834">
    <property type="component" value="Chromosome"/>
</dbReference>
<evidence type="ECO:0000256" key="5">
    <source>
        <dbReference type="ARBA" id="ARBA00022839"/>
    </source>
</evidence>
<organism evidence="7 8">
    <name type="scientific">Morganella morganii subsp. morganii KT</name>
    <dbReference type="NCBI Taxonomy" id="1124991"/>
    <lineage>
        <taxon>Bacteria</taxon>
        <taxon>Pseudomonadati</taxon>
        <taxon>Pseudomonadota</taxon>
        <taxon>Gammaproteobacteria</taxon>
        <taxon>Enterobacterales</taxon>
        <taxon>Morganellaceae</taxon>
        <taxon>Morganella</taxon>
    </lineage>
</organism>
<comment type="function">
    <text evidence="6">Bidirectionally degrades single-stranded DNA into large acid-insoluble oligonucleotides, which are then degraded further into small acid-soluble oligonucleotides.</text>
</comment>
<dbReference type="InterPro" id="IPR037004">
    <property type="entry name" value="Exonuc_VII_ssu_sf"/>
</dbReference>
<keyword evidence="5 6" id="KW-0269">Exonuclease</keyword>
<dbReference type="EMBL" id="CP004345">
    <property type="protein sequence ID" value="AGG32303.1"/>
    <property type="molecule type" value="Genomic_DNA"/>
</dbReference>
<dbReference type="GO" id="GO:0008855">
    <property type="term" value="F:exodeoxyribonuclease VII activity"/>
    <property type="evidence" value="ECO:0007669"/>
    <property type="project" value="UniProtKB-UniRule"/>
</dbReference>
<dbReference type="GO" id="GO:0009318">
    <property type="term" value="C:exodeoxyribonuclease VII complex"/>
    <property type="evidence" value="ECO:0007669"/>
    <property type="project" value="UniProtKB-UniRule"/>
</dbReference>
<evidence type="ECO:0000256" key="4">
    <source>
        <dbReference type="ARBA" id="ARBA00022801"/>
    </source>
</evidence>
<evidence type="ECO:0000256" key="2">
    <source>
        <dbReference type="ARBA" id="ARBA00022490"/>
    </source>
</evidence>
<dbReference type="NCBIfam" id="NF002137">
    <property type="entry name" value="PRK00977.1-1"/>
    <property type="match status" value="1"/>
</dbReference>
<accession>M1SJP5</accession>
<evidence type="ECO:0000256" key="1">
    <source>
        <dbReference type="ARBA" id="ARBA00009998"/>
    </source>
</evidence>
<protein>
    <recommendedName>
        <fullName evidence="6">Exodeoxyribonuclease 7 small subunit</fullName>
        <ecNumber evidence="6">3.1.11.6</ecNumber>
    </recommendedName>
    <alternativeName>
        <fullName evidence="6">Exodeoxyribonuclease VII small subunit</fullName>
        <shortName evidence="6">Exonuclease VII small subunit</shortName>
    </alternativeName>
</protein>
<dbReference type="SUPFAM" id="SSF116842">
    <property type="entry name" value="XseB-like"/>
    <property type="match status" value="1"/>
</dbReference>
<proteinExistence type="inferred from homology"/>
<dbReference type="EC" id="3.1.11.6" evidence="6"/>
<dbReference type="GO" id="GO:0006308">
    <property type="term" value="P:DNA catabolic process"/>
    <property type="evidence" value="ECO:0007669"/>
    <property type="project" value="UniProtKB-UniRule"/>
</dbReference>
<evidence type="ECO:0000313" key="7">
    <source>
        <dbReference type="EMBL" id="AGG32303.1"/>
    </source>
</evidence>